<reference evidence="11" key="1">
    <citation type="journal article" date="2019" name="Int. J. Syst. Evol. Microbiol.">
        <title>The Global Catalogue of Microorganisms (GCM) 10K type strain sequencing project: providing services to taxonomists for standard genome sequencing and annotation.</title>
        <authorList>
            <consortium name="The Broad Institute Genomics Platform"/>
            <consortium name="The Broad Institute Genome Sequencing Center for Infectious Disease"/>
            <person name="Wu L."/>
            <person name="Ma J."/>
        </authorList>
    </citation>
    <scope>NUCLEOTIDE SEQUENCE [LARGE SCALE GENOMIC DNA]</scope>
    <source>
        <strain evidence="11">JCM 18424</strain>
    </source>
</reference>
<accession>A0ABP9MG05</accession>
<comment type="pathway">
    <text evidence="1 7">Cell wall biogenesis; peptidoglycan biosynthesis.</text>
</comment>
<feature type="active site" description="Nucleophile" evidence="7">
    <location>
        <position position="147"/>
    </location>
</feature>
<sequence length="229" mass="26937">MKNIFIAICCLFVVAACASAPQRVAYMTDAPLEQRLHQVRAKEGDPIFIRIFKEERMLEIWYGKKNGTFKRFTNYPICYYSGPLGPKKYQGDKVSPEGFYKVTRRALNPYSRYYRSFDLGFPNQYDRFKGYTGDYLMVHGDCVSVGCYAMTDQQMDEIYKLVEASLRRGQESVAVHVFPFRMTDYRLNREKNSPHYQFWMELKEGYDYFEKYKRVPNVGIGNGKYTIGR</sequence>
<dbReference type="InterPro" id="IPR005490">
    <property type="entry name" value="LD_TPept_cat_dom"/>
</dbReference>
<dbReference type="Proteomes" id="UP001500631">
    <property type="component" value="Unassembled WGS sequence"/>
</dbReference>
<evidence type="ECO:0000256" key="5">
    <source>
        <dbReference type="ARBA" id="ARBA00022984"/>
    </source>
</evidence>
<dbReference type="SUPFAM" id="SSF141523">
    <property type="entry name" value="L,D-transpeptidase catalytic domain-like"/>
    <property type="match status" value="1"/>
</dbReference>
<comment type="similarity">
    <text evidence="2">Belongs to the YkuD family.</text>
</comment>
<keyword evidence="5 7" id="KW-0573">Peptidoglycan synthesis</keyword>
<keyword evidence="6 7" id="KW-0961">Cell wall biogenesis/degradation</keyword>
<dbReference type="RefSeq" id="WP_077925921.1">
    <property type="nucleotide sequence ID" value="NZ_BAABKE010000001.1"/>
</dbReference>
<evidence type="ECO:0000256" key="3">
    <source>
        <dbReference type="ARBA" id="ARBA00022679"/>
    </source>
</evidence>
<dbReference type="PROSITE" id="PS52029">
    <property type="entry name" value="LD_TPASE"/>
    <property type="match status" value="1"/>
</dbReference>
<name>A0ABP9MG05_9GAMM</name>
<evidence type="ECO:0000259" key="9">
    <source>
        <dbReference type="PROSITE" id="PS52029"/>
    </source>
</evidence>
<keyword evidence="4 7" id="KW-0133">Cell shape</keyword>
<dbReference type="PANTHER" id="PTHR36699:SF1">
    <property type="entry name" value="L,D-TRANSPEPTIDASE YAFK-RELATED"/>
    <property type="match status" value="1"/>
</dbReference>
<evidence type="ECO:0000256" key="2">
    <source>
        <dbReference type="ARBA" id="ARBA00005992"/>
    </source>
</evidence>
<evidence type="ECO:0000256" key="1">
    <source>
        <dbReference type="ARBA" id="ARBA00004752"/>
    </source>
</evidence>
<keyword evidence="11" id="KW-1185">Reference proteome</keyword>
<proteinExistence type="inferred from homology"/>
<feature type="active site" description="Proton donor/acceptor" evidence="7">
    <location>
        <position position="139"/>
    </location>
</feature>
<dbReference type="PANTHER" id="PTHR36699">
    <property type="entry name" value="LD-TRANSPEPTIDASE"/>
    <property type="match status" value="1"/>
</dbReference>
<organism evidence="10 11">
    <name type="scientific">Wohlfahrtiimonas larvae</name>
    <dbReference type="NCBI Taxonomy" id="1157986"/>
    <lineage>
        <taxon>Bacteria</taxon>
        <taxon>Pseudomonadati</taxon>
        <taxon>Pseudomonadota</taxon>
        <taxon>Gammaproteobacteria</taxon>
        <taxon>Cardiobacteriales</taxon>
        <taxon>Ignatzschineriaceae</taxon>
        <taxon>Wohlfahrtiimonas</taxon>
    </lineage>
</organism>
<feature type="chain" id="PRO_5045238576" evidence="8">
    <location>
        <begin position="26"/>
        <end position="229"/>
    </location>
</feature>
<evidence type="ECO:0000313" key="11">
    <source>
        <dbReference type="Proteomes" id="UP001500631"/>
    </source>
</evidence>
<dbReference type="PROSITE" id="PS51257">
    <property type="entry name" value="PROKAR_LIPOPROTEIN"/>
    <property type="match status" value="1"/>
</dbReference>
<keyword evidence="8" id="KW-0732">Signal</keyword>
<evidence type="ECO:0000256" key="6">
    <source>
        <dbReference type="ARBA" id="ARBA00023316"/>
    </source>
</evidence>
<evidence type="ECO:0000313" key="10">
    <source>
        <dbReference type="EMBL" id="GAA5094085.1"/>
    </source>
</evidence>
<dbReference type="Pfam" id="PF03734">
    <property type="entry name" value="YkuD"/>
    <property type="match status" value="1"/>
</dbReference>
<dbReference type="InterPro" id="IPR038063">
    <property type="entry name" value="Transpep_catalytic_dom"/>
</dbReference>
<keyword evidence="3" id="KW-0808">Transferase</keyword>
<feature type="signal peptide" evidence="8">
    <location>
        <begin position="1"/>
        <end position="25"/>
    </location>
</feature>
<comment type="caution">
    <text evidence="10">The sequence shown here is derived from an EMBL/GenBank/DDBJ whole genome shotgun (WGS) entry which is preliminary data.</text>
</comment>
<evidence type="ECO:0000256" key="8">
    <source>
        <dbReference type="SAM" id="SignalP"/>
    </source>
</evidence>
<evidence type="ECO:0000256" key="4">
    <source>
        <dbReference type="ARBA" id="ARBA00022960"/>
    </source>
</evidence>
<dbReference type="EMBL" id="BAABKE010000001">
    <property type="protein sequence ID" value="GAA5094085.1"/>
    <property type="molecule type" value="Genomic_DNA"/>
</dbReference>
<evidence type="ECO:0000256" key="7">
    <source>
        <dbReference type="PROSITE-ProRule" id="PRU01373"/>
    </source>
</evidence>
<feature type="domain" description="L,D-TPase catalytic" evidence="9">
    <location>
        <begin position="47"/>
        <end position="178"/>
    </location>
</feature>
<dbReference type="CDD" id="cd16913">
    <property type="entry name" value="YkuD_like"/>
    <property type="match status" value="1"/>
</dbReference>
<protein>
    <submittedName>
        <fullName evidence="10">Peptidoglycan meso-diaminopimelic acid protein amidase</fullName>
    </submittedName>
</protein>
<gene>
    <name evidence="10" type="primary">dpaA</name>
    <name evidence="10" type="ORF">GCM10023338_01860</name>
</gene>